<dbReference type="Gene3D" id="1.20.1740.10">
    <property type="entry name" value="Amino acid/polyamine transporter I"/>
    <property type="match status" value="1"/>
</dbReference>
<evidence type="ECO:0000256" key="1">
    <source>
        <dbReference type="ARBA" id="ARBA00004141"/>
    </source>
</evidence>
<dbReference type="PANTHER" id="PTHR34975:SF2">
    <property type="entry name" value="SPORE GERMINATION PROTEIN A2"/>
    <property type="match status" value="1"/>
</dbReference>
<evidence type="ECO:0000256" key="7">
    <source>
        <dbReference type="ARBA" id="ARBA00023136"/>
    </source>
</evidence>
<keyword evidence="6 8" id="KW-1133">Transmembrane helix</keyword>
<evidence type="ECO:0000256" key="3">
    <source>
        <dbReference type="ARBA" id="ARBA00022448"/>
    </source>
</evidence>
<feature type="transmembrane region" description="Helical" evidence="8">
    <location>
        <begin position="12"/>
        <end position="34"/>
    </location>
</feature>
<dbReference type="PANTHER" id="PTHR34975">
    <property type="entry name" value="SPORE GERMINATION PROTEIN A2"/>
    <property type="match status" value="1"/>
</dbReference>
<evidence type="ECO:0000256" key="2">
    <source>
        <dbReference type="ARBA" id="ARBA00007998"/>
    </source>
</evidence>
<evidence type="ECO:0000313" key="9">
    <source>
        <dbReference type="EMBL" id="RBW68181.1"/>
    </source>
</evidence>
<accession>A0A366XW60</accession>
<dbReference type="InterPro" id="IPR004761">
    <property type="entry name" value="Spore_GerAB"/>
</dbReference>
<feature type="transmembrane region" description="Helical" evidence="8">
    <location>
        <begin position="40"/>
        <end position="61"/>
    </location>
</feature>
<proteinExistence type="inferred from homology"/>
<sequence length="367" mass="40983">MLKSGKISTRQFALLVFTFTVGSSILLVPSLLAGEAKQDGWLAGIAGLIIGLLYVLLYSRLGKKYPTMTIVQYSEVVLGKWFGKIIAVLFFFFFFIISSSLLWDIGNFMTTQVLAGTPIQMVYITFTLVTIMGAKLGIEVLGRTAEIFFPWIMLFFLLIVVFTTPHIHFQKVQPVLENGITPVVRGAVLFSVIPFVQLSAFLMVIPSLKEIKKVNKSFLIGAAAGGSLLLIISTTALFVLGVDLTARNHFPSYMLAKKISIGGFLERIESFVAMMWFITIFFKLTICFYALSLILSQMLGINNYRVVTLPLGMLIIVFGLIIFPNEAYAGRFVMETWPFYALTFGFFLPLLLLVFKTGSDPSNRQKR</sequence>
<dbReference type="OrthoDB" id="2078716at2"/>
<dbReference type="GO" id="GO:0016020">
    <property type="term" value="C:membrane"/>
    <property type="evidence" value="ECO:0007669"/>
    <property type="project" value="UniProtKB-SubCell"/>
</dbReference>
<keyword evidence="4" id="KW-0309">Germination</keyword>
<keyword evidence="3" id="KW-0813">Transport</keyword>
<keyword evidence="7 8" id="KW-0472">Membrane</keyword>
<gene>
    <name evidence="9" type="ORF">DS031_18370</name>
</gene>
<comment type="subcellular location">
    <subcellularLocation>
        <location evidence="1">Membrane</location>
        <topology evidence="1">Multi-pass membrane protein</topology>
    </subcellularLocation>
</comment>
<feature type="transmembrane region" description="Helical" evidence="8">
    <location>
        <begin position="306"/>
        <end position="325"/>
    </location>
</feature>
<feature type="transmembrane region" description="Helical" evidence="8">
    <location>
        <begin position="148"/>
        <end position="167"/>
    </location>
</feature>
<feature type="transmembrane region" description="Helical" evidence="8">
    <location>
        <begin position="273"/>
        <end position="294"/>
    </location>
</feature>
<reference evidence="9 10" key="1">
    <citation type="submission" date="2018-07" db="EMBL/GenBank/DDBJ databases">
        <title>Lottiidibacillus patelloidae gen. nov., sp. nov., isolated from the intestinal tract of a marine limpet and the reclassification of B. taeanensis BH030017T, B. algicola KMM 3737T and B. hwajinpoensis SW-72T as genus Lottiidibacillus.</title>
        <authorList>
            <person name="Liu R."/>
            <person name="Huang Z."/>
        </authorList>
    </citation>
    <scope>NUCLEOTIDE SEQUENCE [LARGE SCALE GENOMIC DNA]</scope>
    <source>
        <strain evidence="9 10">BH030017</strain>
    </source>
</reference>
<dbReference type="NCBIfam" id="TIGR00912">
    <property type="entry name" value="2A0309"/>
    <property type="match status" value="1"/>
</dbReference>
<name>A0A366XW60_9BACI</name>
<evidence type="ECO:0000313" key="10">
    <source>
        <dbReference type="Proteomes" id="UP000253314"/>
    </source>
</evidence>
<protein>
    <submittedName>
        <fullName evidence="9">Spore gernimation protein</fullName>
    </submittedName>
</protein>
<comment type="caution">
    <text evidence="9">The sequence shown here is derived from an EMBL/GenBank/DDBJ whole genome shotgun (WGS) entry which is preliminary data.</text>
</comment>
<evidence type="ECO:0000256" key="6">
    <source>
        <dbReference type="ARBA" id="ARBA00022989"/>
    </source>
</evidence>
<feature type="transmembrane region" description="Helical" evidence="8">
    <location>
        <begin position="218"/>
        <end position="242"/>
    </location>
</feature>
<evidence type="ECO:0000256" key="4">
    <source>
        <dbReference type="ARBA" id="ARBA00022544"/>
    </source>
</evidence>
<feature type="transmembrane region" description="Helical" evidence="8">
    <location>
        <begin position="337"/>
        <end position="355"/>
    </location>
</feature>
<feature type="transmembrane region" description="Helical" evidence="8">
    <location>
        <begin position="81"/>
        <end position="103"/>
    </location>
</feature>
<evidence type="ECO:0000256" key="8">
    <source>
        <dbReference type="SAM" id="Phobius"/>
    </source>
</evidence>
<dbReference type="Proteomes" id="UP000253314">
    <property type="component" value="Unassembled WGS sequence"/>
</dbReference>
<keyword evidence="10" id="KW-1185">Reference proteome</keyword>
<dbReference type="GO" id="GO:0009847">
    <property type="term" value="P:spore germination"/>
    <property type="evidence" value="ECO:0007669"/>
    <property type="project" value="InterPro"/>
</dbReference>
<keyword evidence="5 8" id="KW-0812">Transmembrane</keyword>
<feature type="transmembrane region" description="Helical" evidence="8">
    <location>
        <begin position="115"/>
        <end position="136"/>
    </location>
</feature>
<dbReference type="AlphaFoldDB" id="A0A366XW60"/>
<comment type="similarity">
    <text evidence="2">Belongs to the amino acid-polyamine-organocation (APC) superfamily. Spore germination protein (SGP) (TC 2.A.3.9) family.</text>
</comment>
<evidence type="ECO:0000256" key="5">
    <source>
        <dbReference type="ARBA" id="ARBA00022692"/>
    </source>
</evidence>
<feature type="transmembrane region" description="Helical" evidence="8">
    <location>
        <begin position="187"/>
        <end position="206"/>
    </location>
</feature>
<dbReference type="EMBL" id="QOCW01000024">
    <property type="protein sequence ID" value="RBW68181.1"/>
    <property type="molecule type" value="Genomic_DNA"/>
</dbReference>
<dbReference type="Pfam" id="PF03845">
    <property type="entry name" value="Spore_permease"/>
    <property type="match status" value="1"/>
</dbReference>
<organism evidence="9 10">
    <name type="scientific">Bacillus taeanensis</name>
    <dbReference type="NCBI Taxonomy" id="273032"/>
    <lineage>
        <taxon>Bacteria</taxon>
        <taxon>Bacillati</taxon>
        <taxon>Bacillota</taxon>
        <taxon>Bacilli</taxon>
        <taxon>Bacillales</taxon>
        <taxon>Bacillaceae</taxon>
        <taxon>Bacillus</taxon>
    </lineage>
</organism>